<name>A0AAD8JD93_9APIA</name>
<sequence>MCRDWNGSMKGNVCRFLLSQGFVSAYEGNGSMKGNVCTGKLYHKYILYTQCISEFQSKVTENIYALPFPRVDLSSVTCTHFSETLIKLKLIGPPFNVFTVEEIKDFWDHMDSNGDGVIDMSDFSIFVPPVDPHGHSYRCKLNPAACSPAQIDTLKVKDLPDELRSGYASLVSAIVNNDPRQALESFRMKMLEECGIVGNACCPLMIDCNYMM</sequence>
<feature type="domain" description="EF-hand" evidence="2">
    <location>
        <begin position="98"/>
        <end position="133"/>
    </location>
</feature>
<accession>A0AAD8JD93</accession>
<proteinExistence type="predicted"/>
<dbReference type="InterPro" id="IPR011992">
    <property type="entry name" value="EF-hand-dom_pair"/>
</dbReference>
<dbReference type="PROSITE" id="PS50222">
    <property type="entry name" value="EF_HAND_2"/>
    <property type="match status" value="1"/>
</dbReference>
<evidence type="ECO:0000256" key="1">
    <source>
        <dbReference type="ARBA" id="ARBA00022837"/>
    </source>
</evidence>
<dbReference type="InterPro" id="IPR018247">
    <property type="entry name" value="EF_Hand_1_Ca_BS"/>
</dbReference>
<comment type="caution">
    <text evidence="3">The sequence shown here is derived from an EMBL/GenBank/DDBJ whole genome shotgun (WGS) entry which is preliminary data.</text>
</comment>
<dbReference type="EMBL" id="JAUIZM010000001">
    <property type="protein sequence ID" value="KAK1401414.1"/>
    <property type="molecule type" value="Genomic_DNA"/>
</dbReference>
<evidence type="ECO:0000313" key="3">
    <source>
        <dbReference type="EMBL" id="KAK1401414.1"/>
    </source>
</evidence>
<keyword evidence="1" id="KW-0106">Calcium</keyword>
<dbReference type="SUPFAM" id="SSF47473">
    <property type="entry name" value="EF-hand"/>
    <property type="match status" value="1"/>
</dbReference>
<evidence type="ECO:0000313" key="4">
    <source>
        <dbReference type="Proteomes" id="UP001237642"/>
    </source>
</evidence>
<reference evidence="3" key="2">
    <citation type="submission" date="2023-05" db="EMBL/GenBank/DDBJ databases">
        <authorList>
            <person name="Schelkunov M.I."/>
        </authorList>
    </citation>
    <scope>NUCLEOTIDE SEQUENCE</scope>
    <source>
        <strain evidence="3">Hsosn_3</strain>
        <tissue evidence="3">Leaf</tissue>
    </source>
</reference>
<reference evidence="3" key="1">
    <citation type="submission" date="2023-02" db="EMBL/GenBank/DDBJ databases">
        <title>Genome of toxic invasive species Heracleum sosnowskyi carries increased number of genes despite the absence of recent whole-genome duplications.</title>
        <authorList>
            <person name="Schelkunov M."/>
            <person name="Shtratnikova V."/>
            <person name="Makarenko M."/>
            <person name="Klepikova A."/>
            <person name="Omelchenko D."/>
            <person name="Novikova G."/>
            <person name="Obukhova E."/>
            <person name="Bogdanov V."/>
            <person name="Penin A."/>
            <person name="Logacheva M."/>
        </authorList>
    </citation>
    <scope>NUCLEOTIDE SEQUENCE</scope>
    <source>
        <strain evidence="3">Hsosn_3</strain>
        <tissue evidence="3">Leaf</tissue>
    </source>
</reference>
<dbReference type="InterPro" id="IPR002048">
    <property type="entry name" value="EF_hand_dom"/>
</dbReference>
<protein>
    <recommendedName>
        <fullName evidence="2">EF-hand domain-containing protein</fullName>
    </recommendedName>
</protein>
<dbReference type="GO" id="GO:0005509">
    <property type="term" value="F:calcium ion binding"/>
    <property type="evidence" value="ECO:0007669"/>
    <property type="project" value="InterPro"/>
</dbReference>
<dbReference type="PROSITE" id="PS00018">
    <property type="entry name" value="EF_HAND_1"/>
    <property type="match status" value="1"/>
</dbReference>
<dbReference type="Proteomes" id="UP001237642">
    <property type="component" value="Unassembled WGS sequence"/>
</dbReference>
<evidence type="ECO:0000259" key="2">
    <source>
        <dbReference type="PROSITE" id="PS50222"/>
    </source>
</evidence>
<organism evidence="3 4">
    <name type="scientific">Heracleum sosnowskyi</name>
    <dbReference type="NCBI Taxonomy" id="360622"/>
    <lineage>
        <taxon>Eukaryota</taxon>
        <taxon>Viridiplantae</taxon>
        <taxon>Streptophyta</taxon>
        <taxon>Embryophyta</taxon>
        <taxon>Tracheophyta</taxon>
        <taxon>Spermatophyta</taxon>
        <taxon>Magnoliopsida</taxon>
        <taxon>eudicotyledons</taxon>
        <taxon>Gunneridae</taxon>
        <taxon>Pentapetalae</taxon>
        <taxon>asterids</taxon>
        <taxon>campanulids</taxon>
        <taxon>Apiales</taxon>
        <taxon>Apiaceae</taxon>
        <taxon>Apioideae</taxon>
        <taxon>apioid superclade</taxon>
        <taxon>Tordylieae</taxon>
        <taxon>Tordyliinae</taxon>
        <taxon>Heracleum</taxon>
    </lineage>
</organism>
<keyword evidence="4" id="KW-1185">Reference proteome</keyword>
<gene>
    <name evidence="3" type="ORF">POM88_001019</name>
</gene>
<dbReference type="AlphaFoldDB" id="A0AAD8JD93"/>